<comment type="subunit">
    <text evidence="4 9">Homotrimer.</text>
</comment>
<dbReference type="NCBIfam" id="TIGR00151">
    <property type="entry name" value="ispF"/>
    <property type="match status" value="1"/>
</dbReference>
<dbReference type="PANTHER" id="PTHR43181">
    <property type="entry name" value="2-C-METHYL-D-ERYTHRITOL 2,4-CYCLODIPHOSPHATE SYNTHASE, CHLOROPLASTIC"/>
    <property type="match status" value="1"/>
</dbReference>
<dbReference type="PANTHER" id="PTHR43181:SF1">
    <property type="entry name" value="2-C-METHYL-D-ERYTHRITOL 2,4-CYCLODIPHOSPHATE SYNTHASE, CHLOROPLASTIC"/>
    <property type="match status" value="1"/>
</dbReference>
<proteinExistence type="inferred from homology"/>
<evidence type="ECO:0000256" key="1">
    <source>
        <dbReference type="ARBA" id="ARBA00000200"/>
    </source>
</evidence>
<dbReference type="GO" id="GO:0019288">
    <property type="term" value="P:isopentenyl diphosphate biosynthetic process, methylerythritol 4-phosphate pathway"/>
    <property type="evidence" value="ECO:0007669"/>
    <property type="project" value="UniProtKB-UniRule"/>
</dbReference>
<organism evidence="12 13">
    <name type="scientific">Idiomarina ramblicola</name>
    <dbReference type="NCBI Taxonomy" id="263724"/>
    <lineage>
        <taxon>Bacteria</taxon>
        <taxon>Pseudomonadati</taxon>
        <taxon>Pseudomonadota</taxon>
        <taxon>Gammaproteobacteria</taxon>
        <taxon>Alteromonadales</taxon>
        <taxon>Idiomarinaceae</taxon>
        <taxon>Idiomarina</taxon>
    </lineage>
</organism>
<comment type="function">
    <text evidence="9">Involved in the biosynthesis of isopentenyl diphosphate (IPP) and dimethylallyl diphosphate (DMAPP), two major building blocks of isoprenoid compounds. Catalyzes the conversion of 4-diphosphocytidyl-2-C-methyl-D-erythritol 2-phosphate (CDP-ME2P) to 2-C-methyl-D-erythritol 2,4-cyclodiphosphate (ME-CPP) with a corresponding release of cytidine 5-monophosphate (CMP).</text>
</comment>
<keyword evidence="6 9" id="KW-0479">Metal-binding</keyword>
<evidence type="ECO:0000256" key="3">
    <source>
        <dbReference type="ARBA" id="ARBA00008480"/>
    </source>
</evidence>
<dbReference type="AlphaFoldDB" id="A0A432YYM9"/>
<dbReference type="PROSITE" id="PS01350">
    <property type="entry name" value="ISPF"/>
    <property type="match status" value="1"/>
</dbReference>
<dbReference type="InterPro" id="IPR020555">
    <property type="entry name" value="MECDP_synthase_CS"/>
</dbReference>
<keyword evidence="7 9" id="KW-0414">Isoprene biosynthesis</keyword>
<evidence type="ECO:0000256" key="7">
    <source>
        <dbReference type="ARBA" id="ARBA00023229"/>
    </source>
</evidence>
<feature type="site" description="Transition state stabilizer" evidence="9">
    <location>
        <position position="135"/>
    </location>
</feature>
<dbReference type="SUPFAM" id="SSF69765">
    <property type="entry name" value="IpsF-like"/>
    <property type="match status" value="1"/>
</dbReference>
<feature type="binding site" evidence="9">
    <location>
        <begin position="58"/>
        <end position="60"/>
    </location>
    <ligand>
        <name>4-CDP-2-C-methyl-D-erythritol 2-phosphate</name>
        <dbReference type="ChEBI" id="CHEBI:57919"/>
    </ligand>
</feature>
<reference evidence="13" key="1">
    <citation type="journal article" date="2018" name="Front. Microbiol.">
        <title>Genome-Based Analysis Reveals the Taxonomy and Diversity of the Family Idiomarinaceae.</title>
        <authorList>
            <person name="Liu Y."/>
            <person name="Lai Q."/>
            <person name="Shao Z."/>
        </authorList>
    </citation>
    <scope>NUCLEOTIDE SEQUENCE [LARGE SCALE GENOMIC DNA]</scope>
    <source>
        <strain evidence="13">R22</strain>
    </source>
</reference>
<keyword evidence="8 9" id="KW-0456">Lyase</keyword>
<feature type="binding site" evidence="9">
    <location>
        <begin position="134"/>
        <end position="137"/>
    </location>
    <ligand>
        <name>4-CDP-2-C-methyl-D-erythritol 2-phosphate</name>
        <dbReference type="ChEBI" id="CHEBI:57919"/>
    </ligand>
</feature>
<evidence type="ECO:0000256" key="10">
    <source>
        <dbReference type="RuleBase" id="RU004395"/>
    </source>
</evidence>
<sequence>MKIRVGHGYDVHRWGSEKPLILGGVTIEHGQGLLAHSDGDVVLHAVTDAVLGALALGDIGQHFPDTDARYAGADSAELLSHVVSLCQQREFRTGNIDVTIVAQAPKMAPHIEDMRASIAQCLKTCVDNVNVKATTTEKLGFVGREEGIACHAVVLMESL</sequence>
<evidence type="ECO:0000256" key="5">
    <source>
        <dbReference type="ARBA" id="ARBA00012579"/>
    </source>
</evidence>
<dbReference type="UniPathway" id="UPA00056">
    <property type="reaction ID" value="UER00095"/>
</dbReference>
<evidence type="ECO:0000313" key="13">
    <source>
        <dbReference type="Proteomes" id="UP000288058"/>
    </source>
</evidence>
<gene>
    <name evidence="9" type="primary">ispF</name>
    <name evidence="12" type="ORF">CWI78_07340</name>
</gene>
<dbReference type="Pfam" id="PF02542">
    <property type="entry name" value="YgbB"/>
    <property type="match status" value="1"/>
</dbReference>
<comment type="cofactor">
    <cofactor evidence="9">
        <name>a divalent metal cation</name>
        <dbReference type="ChEBI" id="CHEBI:60240"/>
    </cofactor>
    <text evidence="9">Binds 1 divalent metal cation per subunit.</text>
</comment>
<comment type="similarity">
    <text evidence="3 9 10">Belongs to the IspF family.</text>
</comment>
<dbReference type="GO" id="GO:0016114">
    <property type="term" value="P:terpenoid biosynthetic process"/>
    <property type="evidence" value="ECO:0007669"/>
    <property type="project" value="InterPro"/>
</dbReference>
<feature type="binding site" evidence="9">
    <location>
        <position position="10"/>
    </location>
    <ligand>
        <name>a divalent metal cation</name>
        <dbReference type="ChEBI" id="CHEBI:60240"/>
    </ligand>
</feature>
<dbReference type="EMBL" id="PIQC01000005">
    <property type="protein sequence ID" value="RUO68724.1"/>
    <property type="molecule type" value="Genomic_DNA"/>
</dbReference>
<comment type="caution">
    <text evidence="12">The sequence shown here is derived from an EMBL/GenBank/DDBJ whole genome shotgun (WGS) entry which is preliminary data.</text>
</comment>
<dbReference type="InterPro" id="IPR036571">
    <property type="entry name" value="MECDP_synthase_sf"/>
</dbReference>
<feature type="binding site" evidence="9">
    <location>
        <begin position="36"/>
        <end position="37"/>
    </location>
    <ligand>
        <name>4-CDP-2-C-methyl-D-erythritol 2-phosphate</name>
        <dbReference type="ChEBI" id="CHEBI:57919"/>
    </ligand>
</feature>
<accession>A0A432YYM9</accession>
<evidence type="ECO:0000259" key="11">
    <source>
        <dbReference type="Pfam" id="PF02542"/>
    </source>
</evidence>
<feature type="binding site" evidence="9">
    <location>
        <position position="141"/>
    </location>
    <ligand>
        <name>4-CDP-2-C-methyl-D-erythritol 2-phosphate</name>
        <dbReference type="ChEBI" id="CHEBI:57919"/>
    </ligand>
</feature>
<feature type="binding site" evidence="9">
    <location>
        <begin position="10"/>
        <end position="12"/>
    </location>
    <ligand>
        <name>4-CDP-2-C-methyl-D-erythritol 2-phosphate</name>
        <dbReference type="ChEBI" id="CHEBI:57919"/>
    </ligand>
</feature>
<comment type="pathway">
    <text evidence="2 9">Isoprenoid biosynthesis; isopentenyl diphosphate biosynthesis via DXP pathway; isopentenyl diphosphate from 1-deoxy-D-xylulose 5-phosphate: step 4/6.</text>
</comment>
<feature type="binding site" evidence="9">
    <location>
        <position position="44"/>
    </location>
    <ligand>
        <name>a divalent metal cation</name>
        <dbReference type="ChEBI" id="CHEBI:60240"/>
    </ligand>
</feature>
<feature type="binding site" evidence="9">
    <location>
        <position position="144"/>
    </location>
    <ligand>
        <name>4-CDP-2-C-methyl-D-erythritol 2-phosphate</name>
        <dbReference type="ChEBI" id="CHEBI:57919"/>
    </ligand>
</feature>
<dbReference type="InterPro" id="IPR003526">
    <property type="entry name" value="MECDP_synthase"/>
</dbReference>
<evidence type="ECO:0000256" key="2">
    <source>
        <dbReference type="ARBA" id="ARBA00004709"/>
    </source>
</evidence>
<dbReference type="GO" id="GO:0008685">
    <property type="term" value="F:2-C-methyl-D-erythritol 2,4-cyclodiphosphate synthase activity"/>
    <property type="evidence" value="ECO:0007669"/>
    <property type="project" value="UniProtKB-UniRule"/>
</dbReference>
<protein>
    <recommendedName>
        <fullName evidence="5 9">2-C-methyl-D-erythritol 2,4-cyclodiphosphate synthase</fullName>
        <shortName evidence="9">MECDP-synthase</shortName>
        <shortName evidence="9">MECPP-synthase</shortName>
        <shortName evidence="9">MECPS</shortName>
        <ecNumber evidence="5 9">4.6.1.12</ecNumber>
    </recommendedName>
</protein>
<dbReference type="EC" id="4.6.1.12" evidence="5 9"/>
<feature type="binding site" evidence="9">
    <location>
        <begin position="63"/>
        <end position="67"/>
    </location>
    <ligand>
        <name>4-CDP-2-C-methyl-D-erythritol 2-phosphate</name>
        <dbReference type="ChEBI" id="CHEBI:57919"/>
    </ligand>
</feature>
<feature type="domain" description="2-C-methyl-D-erythritol 2,4-cyclodiphosphate synthase" evidence="11">
    <location>
        <begin position="3"/>
        <end position="156"/>
    </location>
</feature>
<dbReference type="GO" id="GO:0046872">
    <property type="term" value="F:metal ion binding"/>
    <property type="evidence" value="ECO:0007669"/>
    <property type="project" value="UniProtKB-KW"/>
</dbReference>
<dbReference type="CDD" id="cd00554">
    <property type="entry name" value="MECDP_synthase"/>
    <property type="match status" value="1"/>
</dbReference>
<evidence type="ECO:0000256" key="9">
    <source>
        <dbReference type="HAMAP-Rule" id="MF_00107"/>
    </source>
</evidence>
<dbReference type="Proteomes" id="UP000288058">
    <property type="component" value="Unassembled WGS sequence"/>
</dbReference>
<comment type="catalytic activity">
    <reaction evidence="1 9 10">
        <text>4-CDP-2-C-methyl-D-erythritol 2-phosphate = 2-C-methyl-D-erythritol 2,4-cyclic diphosphate + CMP</text>
        <dbReference type="Rhea" id="RHEA:23864"/>
        <dbReference type="ChEBI" id="CHEBI:57919"/>
        <dbReference type="ChEBI" id="CHEBI:58483"/>
        <dbReference type="ChEBI" id="CHEBI:60377"/>
        <dbReference type="EC" id="4.6.1.12"/>
    </reaction>
</comment>
<evidence type="ECO:0000256" key="4">
    <source>
        <dbReference type="ARBA" id="ARBA00011233"/>
    </source>
</evidence>
<evidence type="ECO:0000256" key="8">
    <source>
        <dbReference type="ARBA" id="ARBA00023239"/>
    </source>
</evidence>
<dbReference type="HAMAP" id="MF_00107">
    <property type="entry name" value="IspF"/>
    <property type="match status" value="1"/>
</dbReference>
<dbReference type="OrthoDB" id="9804336at2"/>
<dbReference type="FunFam" id="3.30.1330.50:FF:000001">
    <property type="entry name" value="2-C-methyl-D-erythritol 2,4-cyclodiphosphate synthase"/>
    <property type="match status" value="1"/>
</dbReference>
<feature type="binding site" evidence="9">
    <location>
        <position position="12"/>
    </location>
    <ligand>
        <name>a divalent metal cation</name>
        <dbReference type="ChEBI" id="CHEBI:60240"/>
    </ligand>
</feature>
<evidence type="ECO:0000256" key="6">
    <source>
        <dbReference type="ARBA" id="ARBA00022723"/>
    </source>
</evidence>
<feature type="binding site" evidence="9">
    <location>
        <begin position="102"/>
        <end position="108"/>
    </location>
    <ligand>
        <name>4-CDP-2-C-methyl-D-erythritol 2-phosphate</name>
        <dbReference type="ChEBI" id="CHEBI:57919"/>
    </ligand>
</feature>
<feature type="site" description="Transition state stabilizer" evidence="9">
    <location>
        <position position="36"/>
    </location>
</feature>
<name>A0A432YYM9_9GAMM</name>
<evidence type="ECO:0000313" key="12">
    <source>
        <dbReference type="EMBL" id="RUO68724.1"/>
    </source>
</evidence>
<dbReference type="RefSeq" id="WP_126781732.1">
    <property type="nucleotide sequence ID" value="NZ_PIQC01000005.1"/>
</dbReference>
<keyword evidence="13" id="KW-1185">Reference proteome</keyword>
<dbReference type="Gene3D" id="3.30.1330.50">
    <property type="entry name" value="2-C-methyl-D-erythritol 2,4-cyclodiphosphate synthase"/>
    <property type="match status" value="1"/>
</dbReference>